<dbReference type="EC" id="2.7.7.53" evidence="5"/>
<feature type="short sequence motif" description="Histidine triad motif" evidence="2 3">
    <location>
        <begin position="93"/>
        <end position="97"/>
    </location>
</feature>
<dbReference type="InterPro" id="IPR011146">
    <property type="entry name" value="HIT-like"/>
</dbReference>
<dbReference type="PROSITE" id="PS51084">
    <property type="entry name" value="HIT_2"/>
    <property type="match status" value="1"/>
</dbReference>
<proteinExistence type="predicted"/>
<reference evidence="5 6" key="1">
    <citation type="submission" date="2017-03" db="EMBL/GenBank/DDBJ databases">
        <title>Genome sequence of Clostridium hungatei DSM 14427.</title>
        <authorList>
            <person name="Poehlein A."/>
            <person name="Daniel R."/>
        </authorList>
    </citation>
    <scope>NUCLEOTIDE SEQUENCE [LARGE SCALE GENOMIC DNA]</scope>
    <source>
        <strain evidence="5 6">DSM 14427</strain>
    </source>
</reference>
<dbReference type="PRINTS" id="PR00332">
    <property type="entry name" value="HISTRIAD"/>
</dbReference>
<feature type="domain" description="HIT" evidence="4">
    <location>
        <begin position="1"/>
        <end position="108"/>
    </location>
</feature>
<organism evidence="5 6">
    <name type="scientific">Ruminiclostridium hungatei</name>
    <name type="common">Clostridium hungatei</name>
    <dbReference type="NCBI Taxonomy" id="48256"/>
    <lineage>
        <taxon>Bacteria</taxon>
        <taxon>Bacillati</taxon>
        <taxon>Bacillota</taxon>
        <taxon>Clostridia</taxon>
        <taxon>Eubacteriales</taxon>
        <taxon>Oscillospiraceae</taxon>
        <taxon>Ruminiclostridium</taxon>
    </lineage>
</organism>
<feature type="active site" description="Tele-AMP-histidine intermediate" evidence="1">
    <location>
        <position position="95"/>
    </location>
</feature>
<gene>
    <name evidence="5" type="ORF">CLHUN_04200</name>
</gene>
<keyword evidence="5" id="KW-0808">Transferase</keyword>
<dbReference type="SUPFAM" id="SSF54197">
    <property type="entry name" value="HIT-like"/>
    <property type="match status" value="1"/>
</dbReference>
<accession>A0A1V4SR76</accession>
<dbReference type="EMBL" id="MZGX01000002">
    <property type="protein sequence ID" value="OPX45945.1"/>
    <property type="molecule type" value="Genomic_DNA"/>
</dbReference>
<evidence type="ECO:0000313" key="6">
    <source>
        <dbReference type="Proteomes" id="UP000191554"/>
    </source>
</evidence>
<dbReference type="Proteomes" id="UP000191554">
    <property type="component" value="Unassembled WGS sequence"/>
</dbReference>
<dbReference type="PROSITE" id="PS00892">
    <property type="entry name" value="HIT_1"/>
    <property type="match status" value="1"/>
</dbReference>
<keyword evidence="5" id="KW-0548">Nucleotidyltransferase</keyword>
<evidence type="ECO:0000256" key="2">
    <source>
        <dbReference type="PIRSR" id="PIRSR601310-3"/>
    </source>
</evidence>
<dbReference type="AlphaFoldDB" id="A0A1V4SR76"/>
<dbReference type="PANTHER" id="PTHR42997">
    <property type="entry name" value="HIT FAMILY HYDROLASE"/>
    <property type="match status" value="1"/>
</dbReference>
<dbReference type="InterPro" id="IPR001310">
    <property type="entry name" value="Histidine_triad_HIT"/>
</dbReference>
<name>A0A1V4SR76_RUMHU</name>
<dbReference type="PANTHER" id="PTHR42997:SF1">
    <property type="entry name" value="AP-4-A PHOSPHORYLASE"/>
    <property type="match status" value="1"/>
</dbReference>
<dbReference type="InterPro" id="IPR019808">
    <property type="entry name" value="Histidine_triad_CS"/>
</dbReference>
<keyword evidence="6" id="KW-1185">Reference proteome</keyword>
<sequence length="125" mass="14231">MSCIFCDYINDKNYLMENELAVAIYDKFPVNKGHVLIIPKRHYASYFDATQDEIIAFNDLTKKVKALLDSNLKPDGYNIGINIGEAAGQTIFHLHVHVIPRYYGDVDNPRGGIRKLKKPLVEYDG</sequence>
<protein>
    <submittedName>
        <fullName evidence="5">AP-4-A phosphorylase</fullName>
        <ecNumber evidence="5">2.7.7.53</ecNumber>
    </submittedName>
</protein>
<dbReference type="Gene3D" id="3.30.428.10">
    <property type="entry name" value="HIT-like"/>
    <property type="match status" value="1"/>
</dbReference>
<dbReference type="GO" id="GO:0003877">
    <property type="term" value="F:ATP:ADP adenylyltransferase activity"/>
    <property type="evidence" value="ECO:0007669"/>
    <property type="project" value="UniProtKB-EC"/>
</dbReference>
<evidence type="ECO:0000256" key="3">
    <source>
        <dbReference type="PROSITE-ProRule" id="PRU00464"/>
    </source>
</evidence>
<dbReference type="InterPro" id="IPR036265">
    <property type="entry name" value="HIT-like_sf"/>
</dbReference>
<dbReference type="STRING" id="48256.CLHUN_04200"/>
<evidence type="ECO:0000313" key="5">
    <source>
        <dbReference type="EMBL" id="OPX45945.1"/>
    </source>
</evidence>
<dbReference type="OrthoDB" id="9784774at2"/>
<dbReference type="InterPro" id="IPR052908">
    <property type="entry name" value="AP-4-A_phosphorylase"/>
</dbReference>
<comment type="caution">
    <text evidence="5">The sequence shown here is derived from an EMBL/GenBank/DDBJ whole genome shotgun (WGS) entry which is preliminary data.</text>
</comment>
<evidence type="ECO:0000256" key="1">
    <source>
        <dbReference type="PIRSR" id="PIRSR601310-1"/>
    </source>
</evidence>
<dbReference type="Pfam" id="PF01230">
    <property type="entry name" value="HIT"/>
    <property type="match status" value="1"/>
</dbReference>
<dbReference type="RefSeq" id="WP_117387013.1">
    <property type="nucleotide sequence ID" value="NZ_MZGX01000002.1"/>
</dbReference>
<evidence type="ECO:0000259" key="4">
    <source>
        <dbReference type="PROSITE" id="PS51084"/>
    </source>
</evidence>